<keyword evidence="1" id="KW-0805">Transcription regulation</keyword>
<dbReference type="GO" id="GO:0003677">
    <property type="term" value="F:DNA binding"/>
    <property type="evidence" value="ECO:0007669"/>
    <property type="project" value="UniProtKB-KW"/>
</dbReference>
<dbReference type="InterPro" id="IPR036390">
    <property type="entry name" value="WH_DNA-bd_sf"/>
</dbReference>
<comment type="caution">
    <text evidence="5">The sequence shown here is derived from an EMBL/GenBank/DDBJ whole genome shotgun (WGS) entry which is preliminary data.</text>
</comment>
<dbReference type="Pfam" id="PF00455">
    <property type="entry name" value="DeoRC"/>
    <property type="match status" value="1"/>
</dbReference>
<dbReference type="GO" id="GO:0003700">
    <property type="term" value="F:DNA-binding transcription factor activity"/>
    <property type="evidence" value="ECO:0007669"/>
    <property type="project" value="InterPro"/>
</dbReference>
<dbReference type="SUPFAM" id="SSF100950">
    <property type="entry name" value="NagB/RpiA/CoA transferase-like"/>
    <property type="match status" value="1"/>
</dbReference>
<evidence type="ECO:0000313" key="6">
    <source>
        <dbReference type="Proteomes" id="UP000051984"/>
    </source>
</evidence>
<gene>
    <name evidence="5" type="ORF">FD51_GL001092</name>
</gene>
<dbReference type="SMART" id="SM01134">
    <property type="entry name" value="DeoRC"/>
    <property type="match status" value="1"/>
</dbReference>
<dbReference type="eggNOG" id="COG1349">
    <property type="taxonomic scope" value="Bacteria"/>
</dbReference>
<evidence type="ECO:0000259" key="4">
    <source>
        <dbReference type="PROSITE" id="PS51000"/>
    </source>
</evidence>
<evidence type="ECO:0000256" key="2">
    <source>
        <dbReference type="ARBA" id="ARBA00023125"/>
    </source>
</evidence>
<reference evidence="5 6" key="1">
    <citation type="journal article" date="2015" name="Genome Announc.">
        <title>Expanding the biotechnology potential of lactobacilli through comparative genomics of 213 strains and associated genera.</title>
        <authorList>
            <person name="Sun Z."/>
            <person name="Harris H.M."/>
            <person name="McCann A."/>
            <person name="Guo C."/>
            <person name="Argimon S."/>
            <person name="Zhang W."/>
            <person name="Yang X."/>
            <person name="Jeffery I.B."/>
            <person name="Cooney J.C."/>
            <person name="Kagawa T.F."/>
            <person name="Liu W."/>
            <person name="Song Y."/>
            <person name="Salvetti E."/>
            <person name="Wrobel A."/>
            <person name="Rasinkangas P."/>
            <person name="Parkhill J."/>
            <person name="Rea M.C."/>
            <person name="O'Sullivan O."/>
            <person name="Ritari J."/>
            <person name="Douillard F.P."/>
            <person name="Paul Ross R."/>
            <person name="Yang R."/>
            <person name="Briner A.E."/>
            <person name="Felis G.E."/>
            <person name="de Vos W.M."/>
            <person name="Barrangou R."/>
            <person name="Klaenhammer T.R."/>
            <person name="Caufield P.W."/>
            <person name="Cui Y."/>
            <person name="Zhang H."/>
            <person name="O'Toole P.W."/>
        </authorList>
    </citation>
    <scope>NUCLEOTIDE SEQUENCE [LARGE SCALE GENOMIC DNA]</scope>
    <source>
        <strain evidence="5 6">DSM 20178</strain>
    </source>
</reference>
<dbReference type="SMART" id="SM00420">
    <property type="entry name" value="HTH_DEOR"/>
    <property type="match status" value="1"/>
</dbReference>
<dbReference type="PROSITE" id="PS51000">
    <property type="entry name" value="HTH_DEOR_2"/>
    <property type="match status" value="1"/>
</dbReference>
<dbReference type="Pfam" id="PF08220">
    <property type="entry name" value="HTH_DeoR"/>
    <property type="match status" value="1"/>
</dbReference>
<evidence type="ECO:0000256" key="1">
    <source>
        <dbReference type="ARBA" id="ARBA00023015"/>
    </source>
</evidence>
<dbReference type="PANTHER" id="PTHR30363:SF44">
    <property type="entry name" value="AGA OPERON TRANSCRIPTIONAL REPRESSOR-RELATED"/>
    <property type="match status" value="1"/>
</dbReference>
<dbReference type="InterPro" id="IPR001034">
    <property type="entry name" value="DeoR_HTH"/>
</dbReference>
<dbReference type="InterPro" id="IPR036388">
    <property type="entry name" value="WH-like_DNA-bd_sf"/>
</dbReference>
<keyword evidence="2" id="KW-0238">DNA-binding</keyword>
<proteinExistence type="predicted"/>
<organism evidence="5 6">
    <name type="scientific">Lacticaseibacillus zeae DSM 20178 = KCTC 3804</name>
    <dbReference type="NCBI Taxonomy" id="1423816"/>
    <lineage>
        <taxon>Bacteria</taxon>
        <taxon>Bacillati</taxon>
        <taxon>Bacillota</taxon>
        <taxon>Bacilli</taxon>
        <taxon>Lactobacillales</taxon>
        <taxon>Lactobacillaceae</taxon>
        <taxon>Lacticaseibacillus</taxon>
    </lineage>
</organism>
<dbReference type="PATRIC" id="fig|1423816.3.peg.1126"/>
<dbReference type="InterPro" id="IPR014036">
    <property type="entry name" value="DeoR-like_C"/>
</dbReference>
<evidence type="ECO:0000313" key="5">
    <source>
        <dbReference type="EMBL" id="KRK11657.1"/>
    </source>
</evidence>
<dbReference type="InterPro" id="IPR037171">
    <property type="entry name" value="NagB/RpiA_transferase-like"/>
</dbReference>
<dbReference type="PANTHER" id="PTHR30363">
    <property type="entry name" value="HTH-TYPE TRANSCRIPTIONAL REGULATOR SRLR-RELATED"/>
    <property type="match status" value="1"/>
</dbReference>
<dbReference type="InterPro" id="IPR018356">
    <property type="entry name" value="Tscrpt_reg_HTH_DeoR_CS"/>
</dbReference>
<dbReference type="InterPro" id="IPR050313">
    <property type="entry name" value="Carb_Metab_HTH_regulators"/>
</dbReference>
<accession>A0A0R1EQW6</accession>
<evidence type="ECO:0000256" key="3">
    <source>
        <dbReference type="ARBA" id="ARBA00023163"/>
    </source>
</evidence>
<name>A0A0R1EQW6_LACZE</name>
<protein>
    <submittedName>
        <fullName evidence="5">Glycerol-3-phosphate repressor protein</fullName>
    </submittedName>
</protein>
<dbReference type="AlphaFoldDB" id="A0A0R1EQW6"/>
<dbReference type="SUPFAM" id="SSF46785">
    <property type="entry name" value="Winged helix' DNA-binding domain"/>
    <property type="match status" value="1"/>
</dbReference>
<dbReference type="Gene3D" id="1.10.10.10">
    <property type="entry name" value="Winged helix-like DNA-binding domain superfamily/Winged helix DNA-binding domain"/>
    <property type="match status" value="1"/>
</dbReference>
<feature type="domain" description="HTH deoR-type" evidence="4">
    <location>
        <begin position="10"/>
        <end position="65"/>
    </location>
</feature>
<dbReference type="PROSITE" id="PS00894">
    <property type="entry name" value="HTH_DEOR_1"/>
    <property type="match status" value="1"/>
</dbReference>
<dbReference type="Proteomes" id="UP000051984">
    <property type="component" value="Unassembled WGS sequence"/>
</dbReference>
<dbReference type="EMBL" id="AZCT01000016">
    <property type="protein sequence ID" value="KRK11657.1"/>
    <property type="molecule type" value="Genomic_DNA"/>
</dbReference>
<keyword evidence="3" id="KW-0804">Transcription</keyword>
<sequence>MFMMSQSPAKFERLNDIMRILQAQPQISIANLSKQVFTSKSTLRRDLIELENNNVIRRRYGMIQLLQGNNIAFTYEKRRNENAQLKRLISQQIATRIPSNAAFFIDGSSTFFSLPELLHSQVGLHVITNNVNMGLQFNALNNVETLIVGGKMAPRTASTLGSTAVQQISSFRPDFALLSTGAIDATGIYVANPEQAAVKEAMIKAADCVILGIDSTKFNHREFIRITTMNQIDAIFTDKQPSTEYCHLFERYHIKLVYPHEPKSST</sequence>